<name>A0A1G5QSA9_9GAMM</name>
<proteinExistence type="predicted"/>
<dbReference type="AlphaFoldDB" id="A0A1G5QSA9"/>
<dbReference type="RefSeq" id="WP_092998194.1">
    <property type="nucleotide sequence ID" value="NZ_FMWD01000008.1"/>
</dbReference>
<evidence type="ECO:0000313" key="1">
    <source>
        <dbReference type="EMBL" id="SCZ64725.1"/>
    </source>
</evidence>
<dbReference type="STRING" id="415747.SAMN03097708_02702"/>
<accession>A0A1G5QSA9</accession>
<evidence type="ECO:0000313" key="2">
    <source>
        <dbReference type="Proteomes" id="UP000199648"/>
    </source>
</evidence>
<gene>
    <name evidence="1" type="ORF">SAMN03097708_02702</name>
</gene>
<dbReference type="EMBL" id="FMWD01000008">
    <property type="protein sequence ID" value="SCZ64725.1"/>
    <property type="molecule type" value="Genomic_DNA"/>
</dbReference>
<dbReference type="Proteomes" id="UP000199648">
    <property type="component" value="Unassembled WGS sequence"/>
</dbReference>
<protein>
    <submittedName>
        <fullName evidence="1">Uncharacterized protein</fullName>
    </submittedName>
</protein>
<sequence length="143" mass="16263">MSEKHSLLFVPAVEEARALYEAAPVDRHFRHQRHNERLLGLVILDGNRAGALIEYSQFQHIDEPAKLYFAVNPEGKLELNNEQVELAINQMYERGQTVRKRNLSMTDSDHKFLTKLGSGNASAGLRVAVEIVKTSKSQYPAFW</sequence>
<reference evidence="1 2" key="1">
    <citation type="submission" date="2016-10" db="EMBL/GenBank/DDBJ databases">
        <authorList>
            <person name="de Groot N.N."/>
        </authorList>
    </citation>
    <scope>NUCLEOTIDE SEQUENCE [LARGE SCALE GENOMIC DNA]</scope>
    <source>
        <strain evidence="1 2">HLD2</strain>
    </source>
</reference>
<organism evidence="1 2">
    <name type="scientific">Thiohalomonas denitrificans</name>
    <dbReference type="NCBI Taxonomy" id="415747"/>
    <lineage>
        <taxon>Bacteria</taxon>
        <taxon>Pseudomonadati</taxon>
        <taxon>Pseudomonadota</taxon>
        <taxon>Gammaproteobacteria</taxon>
        <taxon>Thiohalomonadales</taxon>
        <taxon>Thiohalomonadaceae</taxon>
        <taxon>Thiohalomonas</taxon>
    </lineage>
</organism>
<keyword evidence="2" id="KW-1185">Reference proteome</keyword>